<evidence type="ECO:0000313" key="1">
    <source>
        <dbReference type="EMBL" id="CAL5033927.1"/>
    </source>
</evidence>
<dbReference type="PANTHER" id="PTHR34591">
    <property type="entry name" value="OS03G0653100 PROTEIN-RELATED"/>
    <property type="match status" value="1"/>
</dbReference>
<name>A0ABC9D958_9POAL</name>
<reference evidence="3" key="1">
    <citation type="submission" date="2024-06" db="EMBL/GenBank/DDBJ databases">
        <authorList>
            <person name="Ryan C."/>
        </authorList>
    </citation>
    <scope>NUCLEOTIDE SEQUENCE [LARGE SCALE GENOMIC DNA]</scope>
</reference>
<protein>
    <submittedName>
        <fullName evidence="2">Uncharacterized protein</fullName>
    </submittedName>
</protein>
<dbReference type="AlphaFoldDB" id="A0ABC9D958"/>
<reference evidence="2 3" key="2">
    <citation type="submission" date="2024-10" db="EMBL/GenBank/DDBJ databases">
        <authorList>
            <person name="Ryan C."/>
        </authorList>
    </citation>
    <scope>NUCLEOTIDE SEQUENCE [LARGE SCALE GENOMIC DNA]</scope>
</reference>
<evidence type="ECO:0000313" key="2">
    <source>
        <dbReference type="EMBL" id="CAL5033935.1"/>
    </source>
</evidence>
<accession>A0ABC9D958</accession>
<evidence type="ECO:0000313" key="3">
    <source>
        <dbReference type="Proteomes" id="UP001497457"/>
    </source>
</evidence>
<keyword evidence="3" id="KW-1185">Reference proteome</keyword>
<dbReference type="EMBL" id="OZ075141">
    <property type="protein sequence ID" value="CAL5033927.1"/>
    <property type="molecule type" value="Genomic_DNA"/>
</dbReference>
<dbReference type="Proteomes" id="UP001497457">
    <property type="component" value="Chromosome 31b"/>
</dbReference>
<sequence length="416" mass="47118">MAPILLRRSLAACTSFRRAFCAAAGPILRPSPPLPDHVLPHSVHGILNNYCDYSPPLLFARPSGHRISMPDDADSVYDHCNGLVLFHGKGGDDFVLNPATRRRALLPLPSDKHAIWEYAGAYLAFDPSISLHYKVFLVPDVDVEHCPNPDAEWPPAIYKLPVFSSMSGCWEETAFLRQGGPVGAVAEMQSGSREPVYAGPQRRYAEYWRGALYVHCRGAYVMRLSLSEDKYKIIKTPTNIEENKHAKPYLGRSVKGVYFAALKHHDLRVWTLDDSGEQMHWVLKYHINLEALCHQVCKLTQWECPWAILYDRSIEEYDDVGSEEWNSDNDDVLDIKENNSARSYGRLKFIGFHPYKEIVFLANGFDMVTYHLSSSKAQYLGNAFPDDYYGSQLGAVVEESFIYTPCFVDSLPKMDL</sequence>
<dbReference type="PANTHER" id="PTHR34591:SF21">
    <property type="entry name" value="F-BOX DOMAIN CONTAINING PROTEIN, EXPRESSED"/>
    <property type="match status" value="1"/>
</dbReference>
<proteinExistence type="predicted"/>
<dbReference type="EMBL" id="OZ075141">
    <property type="protein sequence ID" value="CAL5033935.1"/>
    <property type="molecule type" value="Genomic_DNA"/>
</dbReference>
<organism evidence="2 3">
    <name type="scientific">Urochloa decumbens</name>
    <dbReference type="NCBI Taxonomy" id="240449"/>
    <lineage>
        <taxon>Eukaryota</taxon>
        <taxon>Viridiplantae</taxon>
        <taxon>Streptophyta</taxon>
        <taxon>Embryophyta</taxon>
        <taxon>Tracheophyta</taxon>
        <taxon>Spermatophyta</taxon>
        <taxon>Magnoliopsida</taxon>
        <taxon>Liliopsida</taxon>
        <taxon>Poales</taxon>
        <taxon>Poaceae</taxon>
        <taxon>PACMAD clade</taxon>
        <taxon>Panicoideae</taxon>
        <taxon>Panicodae</taxon>
        <taxon>Paniceae</taxon>
        <taxon>Melinidinae</taxon>
        <taxon>Urochloa</taxon>
    </lineage>
</organism>
<gene>
    <name evidence="1" type="ORF">URODEC1_LOCUS82881</name>
    <name evidence="2" type="ORF">URODEC1_LOCUS82885</name>
</gene>